<dbReference type="Proteomes" id="UP001489004">
    <property type="component" value="Unassembled WGS sequence"/>
</dbReference>
<dbReference type="PANTHER" id="PTHR43586">
    <property type="entry name" value="CYSTEINE DESULFURASE"/>
    <property type="match status" value="1"/>
</dbReference>
<dbReference type="PROSITE" id="PS00595">
    <property type="entry name" value="AA_TRANSFER_CLASS_5"/>
    <property type="match status" value="1"/>
</dbReference>
<evidence type="ECO:0000256" key="4">
    <source>
        <dbReference type="RuleBase" id="RU004504"/>
    </source>
</evidence>
<reference evidence="7 8" key="1">
    <citation type="journal article" date="2024" name="Nat. Commun.">
        <title>Phylogenomics reveals the evolutionary origins of lichenization in chlorophyte algae.</title>
        <authorList>
            <person name="Puginier C."/>
            <person name="Libourel C."/>
            <person name="Otte J."/>
            <person name="Skaloud P."/>
            <person name="Haon M."/>
            <person name="Grisel S."/>
            <person name="Petersen M."/>
            <person name="Berrin J.G."/>
            <person name="Delaux P.M."/>
            <person name="Dal Grande F."/>
            <person name="Keller J."/>
        </authorList>
    </citation>
    <scope>NUCLEOTIDE SEQUENCE [LARGE SCALE GENOMIC DNA]</scope>
    <source>
        <strain evidence="7 8">SAG 2043</strain>
    </source>
</reference>
<evidence type="ECO:0000313" key="8">
    <source>
        <dbReference type="Proteomes" id="UP001489004"/>
    </source>
</evidence>
<dbReference type="Gene3D" id="3.90.1150.10">
    <property type="entry name" value="Aspartate Aminotransferase, domain 1"/>
    <property type="match status" value="1"/>
</dbReference>
<comment type="similarity">
    <text evidence="3">Belongs to the class-V pyridoxal-phosphate-dependent aminotransferase family.</text>
</comment>
<comment type="caution">
    <text evidence="7">The sequence shown here is derived from an EMBL/GenBank/DDBJ whole genome shotgun (WGS) entry which is preliminary data.</text>
</comment>
<keyword evidence="8" id="KW-1185">Reference proteome</keyword>
<dbReference type="InterPro" id="IPR000192">
    <property type="entry name" value="Aminotrans_V_dom"/>
</dbReference>
<evidence type="ECO:0000256" key="3">
    <source>
        <dbReference type="RuleBase" id="RU004075"/>
    </source>
</evidence>
<dbReference type="InterPro" id="IPR015421">
    <property type="entry name" value="PyrdxlP-dep_Trfase_major"/>
</dbReference>
<dbReference type="Pfam" id="PF00266">
    <property type="entry name" value="Aminotran_5"/>
    <property type="match status" value="1"/>
</dbReference>
<dbReference type="AlphaFoldDB" id="A0AAW1QQZ3"/>
<dbReference type="InterPro" id="IPR015422">
    <property type="entry name" value="PyrdxlP-dep_Trfase_small"/>
</dbReference>
<organism evidence="7 8">
    <name type="scientific">[Myrmecia] bisecta</name>
    <dbReference type="NCBI Taxonomy" id="41462"/>
    <lineage>
        <taxon>Eukaryota</taxon>
        <taxon>Viridiplantae</taxon>
        <taxon>Chlorophyta</taxon>
        <taxon>core chlorophytes</taxon>
        <taxon>Trebouxiophyceae</taxon>
        <taxon>Trebouxiales</taxon>
        <taxon>Trebouxiaceae</taxon>
        <taxon>Myrmecia</taxon>
    </lineage>
</organism>
<dbReference type="PANTHER" id="PTHR43586:SF24">
    <property type="entry name" value="BLR4730 PROTEIN"/>
    <property type="match status" value="1"/>
</dbReference>
<protein>
    <recommendedName>
        <fullName evidence="6">Aminotransferase class V domain-containing protein</fullName>
    </recommendedName>
</protein>
<dbReference type="Gene3D" id="3.40.640.10">
    <property type="entry name" value="Type I PLP-dependent aspartate aminotransferase-like (Major domain)"/>
    <property type="match status" value="1"/>
</dbReference>
<dbReference type="InterPro" id="IPR015424">
    <property type="entry name" value="PyrdxlP-dep_Trfase"/>
</dbReference>
<dbReference type="EMBL" id="JALJOR010000002">
    <property type="protein sequence ID" value="KAK9823906.1"/>
    <property type="molecule type" value="Genomic_DNA"/>
</dbReference>
<feature type="region of interest" description="Disordered" evidence="5">
    <location>
        <begin position="1"/>
        <end position="20"/>
    </location>
</feature>
<evidence type="ECO:0000256" key="2">
    <source>
        <dbReference type="ARBA" id="ARBA00022898"/>
    </source>
</evidence>
<evidence type="ECO:0000313" key="7">
    <source>
        <dbReference type="EMBL" id="KAK9823906.1"/>
    </source>
</evidence>
<dbReference type="InterPro" id="IPR020578">
    <property type="entry name" value="Aminotrans_V_PyrdxlP_BS"/>
</dbReference>
<proteinExistence type="inferred from homology"/>
<accession>A0AAW1QQZ3</accession>
<sequence length="413" mass="44233">MRDSLFRSGGEPDVDSLRAETPGTTNVCHFNNAGAALVPQPVLDANKAYLDLEAAIGGYEAVERSTDALQRSYIAMAELLNCHADEIAIVQSATAAWSQVFLGLTFKPGDRVLTSVAEYGSNFLAFLQAEKRHGMSIEVIPEDEGGDISIPDLERMLCSGAAKPVLIAITHVPTSSGRVYDAAAVGAVARKHGILYLLDACQSVGQMPIDVAVIGCDFLTGTSRKYLRGPRGVGFLYASRKAMQMTEPAVVDVWGASWVSRTQYDLHATARRYESYEVSFAAKAGFGVAVAYTLELGQAWICKRIQSLAALLRQQLARVPGVSVHDQGRVLCGLVSFTKAGTTAVAIKMALQERRINVSVSAAPSTRLDMDARGLTEVVRASVHYYNTEQEVADLVAAVAAVMTPRSAGTELS</sequence>
<evidence type="ECO:0000256" key="5">
    <source>
        <dbReference type="SAM" id="MobiDB-lite"/>
    </source>
</evidence>
<feature type="domain" description="Aminotransferase class V" evidence="6">
    <location>
        <begin position="30"/>
        <end position="394"/>
    </location>
</feature>
<name>A0AAW1QQZ3_9CHLO</name>
<comment type="cofactor">
    <cofactor evidence="1 4">
        <name>pyridoxal 5'-phosphate</name>
        <dbReference type="ChEBI" id="CHEBI:597326"/>
    </cofactor>
</comment>
<evidence type="ECO:0000256" key="1">
    <source>
        <dbReference type="ARBA" id="ARBA00001933"/>
    </source>
</evidence>
<evidence type="ECO:0000259" key="6">
    <source>
        <dbReference type="Pfam" id="PF00266"/>
    </source>
</evidence>
<dbReference type="SUPFAM" id="SSF53383">
    <property type="entry name" value="PLP-dependent transferases"/>
    <property type="match status" value="1"/>
</dbReference>
<keyword evidence="2" id="KW-0663">Pyridoxal phosphate</keyword>
<gene>
    <name evidence="7" type="ORF">WJX72_006290</name>
</gene>